<name>U6SUL4_9BACI</name>
<comment type="caution">
    <text evidence="4">The sequence shown here is derived from an EMBL/GenBank/DDBJ whole genome shotgun (WGS) entry which is preliminary data.</text>
</comment>
<evidence type="ECO:0000313" key="5">
    <source>
        <dbReference type="Proteomes" id="UP000017170"/>
    </source>
</evidence>
<reference evidence="4 5" key="1">
    <citation type="journal article" date="2013" name="Genome Announc.">
        <title>Genome Sequence of the Extreme Obligate Alkaliphile Bacillus marmarensis Strain DSM 21297.</title>
        <authorList>
            <person name="Wernick D.G."/>
            <person name="Choi K.Y."/>
            <person name="Tat C.A."/>
            <person name="Lafontaine Rivera J.G."/>
            <person name="Liao J.C."/>
        </authorList>
    </citation>
    <scope>NUCLEOTIDE SEQUENCE [LARGE SCALE GENOMIC DNA]</scope>
    <source>
        <strain evidence="4 5">DSM 21297</strain>
    </source>
</reference>
<feature type="coiled-coil region" evidence="2">
    <location>
        <begin position="786"/>
        <end position="853"/>
    </location>
</feature>
<evidence type="ECO:0000259" key="3">
    <source>
        <dbReference type="Pfam" id="PF10145"/>
    </source>
</evidence>
<organism evidence="4 5">
    <name type="scientific">Alkalihalophilus marmarensis DSM 21297</name>
    <dbReference type="NCBI Taxonomy" id="1188261"/>
    <lineage>
        <taxon>Bacteria</taxon>
        <taxon>Bacillati</taxon>
        <taxon>Bacillota</taxon>
        <taxon>Bacilli</taxon>
        <taxon>Bacillales</taxon>
        <taxon>Bacillaceae</taxon>
        <taxon>Alkalihalophilus</taxon>
    </lineage>
</organism>
<feature type="coiled-coil region" evidence="2">
    <location>
        <begin position="50"/>
        <end position="126"/>
    </location>
</feature>
<keyword evidence="5" id="KW-1185">Reference proteome</keyword>
<feature type="domain" description="Phage tail tape measure protein" evidence="3">
    <location>
        <begin position="199"/>
        <end position="397"/>
    </location>
</feature>
<dbReference type="Proteomes" id="UP000017170">
    <property type="component" value="Unassembled WGS sequence"/>
</dbReference>
<keyword evidence="2" id="KW-0175">Coiled coil</keyword>
<dbReference type="RefSeq" id="WP_022627296.1">
    <property type="nucleotide sequence ID" value="NZ_ATAE01000008.1"/>
</dbReference>
<evidence type="ECO:0000313" key="4">
    <source>
        <dbReference type="EMBL" id="ERN54326.1"/>
    </source>
</evidence>
<dbReference type="InterPro" id="IPR010090">
    <property type="entry name" value="Phage_tape_meas"/>
</dbReference>
<dbReference type="Gene3D" id="1.10.287.1490">
    <property type="match status" value="1"/>
</dbReference>
<dbReference type="PANTHER" id="PTHR37813:SF1">
    <property type="entry name" value="FELS-2 PROPHAGE PROTEIN"/>
    <property type="match status" value="1"/>
</dbReference>
<dbReference type="PATRIC" id="fig|1188261.3.peg.965"/>
<gene>
    <name evidence="4" type="ORF">A33I_07870</name>
</gene>
<evidence type="ECO:0000256" key="1">
    <source>
        <dbReference type="ARBA" id="ARBA00022612"/>
    </source>
</evidence>
<sequence>MAELGALKVSLGLDDSNFDRSITNINRKLRAVDSEFKASGNSSNKFGTDINSLRLNKDRLSKTLDLQKAKVNELRRQYDESVKTKGKDAKETENLLIRYNNSLAAMQKTEQQLGNVNKQIDQQSNKWNQLSEKLNSAGDRFSKAGESMQKVGKDLTMKVTAPIVALGTGMVMAGANFEEGMSRVQAVSGSTTQELGSLEKQAKELGATTKFSASEVASAYEYQALAGWKANDMLKATPALLNVAAAGSMNLAQATDIVTDTMSMFQMSAEDATRASDVFAKVQSSANTNIHQLGEGLKYVGATASAAGMDIEQTSAILGIFADNGLKGSMAGTTMNSMLRDLRSNAKDGTVDFGDFNVALYDSEGNMRDLTSVMADIETGLEGMNAETRDAALANVFQTEAMKGVNVVLGEGTDKVRDLENSLYNANGAAAEIAETMSNNTKGNIAAFRSAIEGVSIAFSEHMLPYVNMGIEKLTGLARKFGELPPETQKNIVKFAALTAAIPPVILGLGKVATAIGAISKASSIATAAIGAKGLTGAAAGLVNPVGAIAVAMAGATAAGYLMYKNWDELTAEGNRLGMSLITMSGPIGNVVKSIKLMEHATSDSIDEFERFSDEISESTQQAVGAFLDLNEEATVALNTLSWSGQEVTEEMKTVIVDNFTQMGMQVVAGLEEKKTESVRIMEELFANTTAVTEEEQASMIESVKKGYEDRLTETENGSAKIAEIMNSAAEENRSLTKWEQTQINEIQQEMVNNGIEILSENEREQKVILETMKQNSSKLTAQQAAEVVKNSIKQKEDVIAEAEDQYSKTVAEIIKQRDEVGSISAEQADTLIEEATRQRDDVINRAEGMHERVVAEAKSQASEHVNEVDWSSGEILSKWEVLKNNTITKMKEMGSNIKTAFSEAYRDGKRSATDLKNEAVAKFNEIRDNARTKFNETKDNMLRPINEAKASIETAINNIKSFFTNMKLKFPRIERPKLPRFTLNGQFSLSPPSVPRVGIEWYKNGGFFNQPTVIGIGEAGKEAALPLVGRQMDPFADAVFNRIMERFNSDSFSGNPQSKTSNNNPTEVKFNNTFHFQVKEGTTKRQMDEIADHTLNKIKKQFNKSGIFRRL</sequence>
<dbReference type="NCBIfam" id="TIGR01760">
    <property type="entry name" value="tape_meas_TP901"/>
    <property type="match status" value="1"/>
</dbReference>
<keyword evidence="1" id="KW-1188">Viral release from host cell</keyword>
<accession>U6SUL4</accession>
<dbReference type="PANTHER" id="PTHR37813">
    <property type="entry name" value="FELS-2 PROPHAGE PROTEIN"/>
    <property type="match status" value="1"/>
</dbReference>
<protein>
    <recommendedName>
        <fullName evidence="3">Phage tail tape measure protein domain-containing protein</fullName>
    </recommendedName>
</protein>
<dbReference type="EMBL" id="ATAE01000008">
    <property type="protein sequence ID" value="ERN54326.1"/>
    <property type="molecule type" value="Genomic_DNA"/>
</dbReference>
<evidence type="ECO:0000256" key="2">
    <source>
        <dbReference type="SAM" id="Coils"/>
    </source>
</evidence>
<dbReference type="AlphaFoldDB" id="U6SUL4"/>
<dbReference type="Pfam" id="PF10145">
    <property type="entry name" value="PhageMin_Tail"/>
    <property type="match status" value="1"/>
</dbReference>
<proteinExistence type="predicted"/>